<dbReference type="InterPro" id="IPR032466">
    <property type="entry name" value="Metal_Hydrolase"/>
</dbReference>
<dbReference type="STRING" id="1679444.PYTT_0014"/>
<dbReference type="OrthoDB" id="9810005at2"/>
<dbReference type="InterPro" id="IPR001130">
    <property type="entry name" value="TatD-like"/>
</dbReference>
<dbReference type="Proteomes" id="UP000176204">
    <property type="component" value="Chromosome I"/>
</dbReference>
<dbReference type="EMBL" id="LT629973">
    <property type="protein sequence ID" value="SEH69162.1"/>
    <property type="molecule type" value="Genomic_DNA"/>
</dbReference>
<gene>
    <name evidence="1" type="ORF">PYTT_0014</name>
</gene>
<evidence type="ECO:0000313" key="1">
    <source>
        <dbReference type="EMBL" id="SEH69162.1"/>
    </source>
</evidence>
<proteinExistence type="predicted"/>
<protein>
    <submittedName>
        <fullName evidence="1">Metal-dependent hydrolase</fullName>
    </submittedName>
</protein>
<dbReference type="Pfam" id="PF01026">
    <property type="entry name" value="TatD_DNase"/>
    <property type="match status" value="1"/>
</dbReference>
<dbReference type="GO" id="GO:0016788">
    <property type="term" value="F:hydrolase activity, acting on ester bonds"/>
    <property type="evidence" value="ECO:0007669"/>
    <property type="project" value="InterPro"/>
</dbReference>
<name>A0A1H6KCE7_9BACT</name>
<keyword evidence="2" id="KW-1185">Reference proteome</keyword>
<dbReference type="KEGG" id="agl:PYTT_0014"/>
<reference evidence="2" key="1">
    <citation type="submission" date="2016-09" db="EMBL/GenBank/DDBJ databases">
        <authorList>
            <person name="Koehorst J."/>
        </authorList>
    </citation>
    <scope>NUCLEOTIDE SEQUENCE [LARGE SCALE GENOMIC DNA]</scope>
</reference>
<keyword evidence="1" id="KW-0378">Hydrolase</keyword>
<sequence length="202" mass="22445">MLFDAHTHVDSGIPGNLCAVRREDWDRVLETCGMVPFLGVHPWYAAGVDAERLRKDLEGYLEMFPRAQVGECGLDASPKFRGSLPEQVQVLDVQLDAAFRYGRSVHLHGSQAWGRLIDMLRERGRRKALPPFLLHAWNGSPELAKEAVKLGGRFSVGVRELGSPKAAERLRCIPQELLAAESDDEPASLPEAVRLLQELAAR</sequence>
<dbReference type="SUPFAM" id="SSF51556">
    <property type="entry name" value="Metallo-dependent hydrolases"/>
    <property type="match status" value="1"/>
</dbReference>
<dbReference type="PANTHER" id="PTHR47176">
    <property type="entry name" value="OSJNBA0020J04.13 PROTEIN"/>
    <property type="match status" value="1"/>
</dbReference>
<dbReference type="AlphaFoldDB" id="A0A1H6KCE7"/>
<dbReference type="RefSeq" id="WP_083076430.1">
    <property type="nucleotide sequence ID" value="NZ_LIGX01000004.1"/>
</dbReference>
<accession>A0A1H6KCE7</accession>
<dbReference type="PANTHER" id="PTHR47176:SF1">
    <property type="entry name" value="OS04G0577500 PROTEIN"/>
    <property type="match status" value="1"/>
</dbReference>
<evidence type="ECO:0000313" key="2">
    <source>
        <dbReference type="Proteomes" id="UP000176204"/>
    </source>
</evidence>
<dbReference type="Gene3D" id="3.20.20.140">
    <property type="entry name" value="Metal-dependent hydrolases"/>
    <property type="match status" value="1"/>
</dbReference>
<organism evidence="1 2">
    <name type="scientific">Akkermansia glycaniphila</name>
    <dbReference type="NCBI Taxonomy" id="1679444"/>
    <lineage>
        <taxon>Bacteria</taxon>
        <taxon>Pseudomonadati</taxon>
        <taxon>Verrucomicrobiota</taxon>
        <taxon>Verrucomicrobiia</taxon>
        <taxon>Verrucomicrobiales</taxon>
        <taxon>Akkermansiaceae</taxon>
        <taxon>Akkermansia</taxon>
    </lineage>
</organism>